<organism evidence="2 3">
    <name type="scientific">Mytilus coruscus</name>
    <name type="common">Sea mussel</name>
    <dbReference type="NCBI Taxonomy" id="42192"/>
    <lineage>
        <taxon>Eukaryota</taxon>
        <taxon>Metazoa</taxon>
        <taxon>Spiralia</taxon>
        <taxon>Lophotrochozoa</taxon>
        <taxon>Mollusca</taxon>
        <taxon>Bivalvia</taxon>
        <taxon>Autobranchia</taxon>
        <taxon>Pteriomorphia</taxon>
        <taxon>Mytilida</taxon>
        <taxon>Mytiloidea</taxon>
        <taxon>Mytilidae</taxon>
        <taxon>Mytilinae</taxon>
        <taxon>Mytilus</taxon>
    </lineage>
</organism>
<evidence type="ECO:0000313" key="2">
    <source>
        <dbReference type="EMBL" id="CAC5409338.1"/>
    </source>
</evidence>
<gene>
    <name evidence="2" type="ORF">MCOR_42642</name>
</gene>
<feature type="chain" id="PRO_5026859634" evidence="1">
    <location>
        <begin position="21"/>
        <end position="263"/>
    </location>
</feature>
<evidence type="ECO:0000313" key="3">
    <source>
        <dbReference type="Proteomes" id="UP000507470"/>
    </source>
</evidence>
<dbReference type="PANTHER" id="PTHR37445">
    <property type="entry name" value="PROTEIN CBG24663"/>
    <property type="match status" value="1"/>
</dbReference>
<dbReference type="AlphaFoldDB" id="A0A6J8DL54"/>
<sequence length="263" mass="29438">MDKARGVSLVLIVVLTRLCALTSTPVCCAPDQWEGRLYVDSFVFPYAVHTYGTADVAYDFTNSRAVINATLVGESPFADPKMKQYSTLYLEDYKNASGDNFLYSGVVGEHIITDTYNITLGKSVPNIRASIERGETKHNCNEERVREIAKEEALNGGAVANTGSEDIEGVVPPKHGTVTTVLEEINERKTRENNLIIFGINENESEVTQERKDHDVENIIQLFTDAKITLDIENIRKTQRLGKYDKEKNNRPLLVHLKSIDSK</sequence>
<protein>
    <submittedName>
        <fullName evidence="2">Uncharacterized protein</fullName>
    </submittedName>
</protein>
<dbReference type="PANTHER" id="PTHR37445:SF3">
    <property type="entry name" value="ZINC FINGER PHD-TYPE DOMAIN-CONTAINING PROTEIN"/>
    <property type="match status" value="1"/>
</dbReference>
<keyword evidence="3" id="KW-1185">Reference proteome</keyword>
<feature type="signal peptide" evidence="1">
    <location>
        <begin position="1"/>
        <end position="20"/>
    </location>
</feature>
<dbReference type="Proteomes" id="UP000507470">
    <property type="component" value="Unassembled WGS sequence"/>
</dbReference>
<evidence type="ECO:0000256" key="1">
    <source>
        <dbReference type="SAM" id="SignalP"/>
    </source>
</evidence>
<reference evidence="2 3" key="1">
    <citation type="submission" date="2020-06" db="EMBL/GenBank/DDBJ databases">
        <authorList>
            <person name="Li R."/>
            <person name="Bekaert M."/>
        </authorList>
    </citation>
    <scope>NUCLEOTIDE SEQUENCE [LARGE SCALE GENOMIC DNA]</scope>
    <source>
        <strain evidence="3">wild</strain>
    </source>
</reference>
<name>A0A6J8DL54_MYTCO</name>
<accession>A0A6J8DL54</accession>
<dbReference type="EMBL" id="CACVKT020007641">
    <property type="protein sequence ID" value="CAC5409338.1"/>
    <property type="molecule type" value="Genomic_DNA"/>
</dbReference>
<proteinExistence type="predicted"/>
<keyword evidence="1" id="KW-0732">Signal</keyword>
<dbReference type="OrthoDB" id="6048664at2759"/>